<comment type="subcellular location">
    <subcellularLocation>
        <location evidence="1">Cell membrane</location>
        <topology evidence="1">Multi-pass membrane protein</topology>
    </subcellularLocation>
    <subcellularLocation>
        <location evidence="6">Membrane</location>
        <topology evidence="6">Multi-pass membrane protein</topology>
    </subcellularLocation>
</comment>
<proteinExistence type="inferred from homology"/>
<protein>
    <recommendedName>
        <fullName evidence="8">MotA/TolQ/ExbB proton channel domain-containing protein</fullName>
    </recommendedName>
</protein>
<gene>
    <name evidence="9" type="ORF">PEDI_22030</name>
</gene>
<keyword evidence="6" id="KW-0813">Transport</keyword>
<dbReference type="GO" id="GO:0015031">
    <property type="term" value="P:protein transport"/>
    <property type="evidence" value="ECO:0007669"/>
    <property type="project" value="UniProtKB-KW"/>
</dbReference>
<feature type="domain" description="MotA/TolQ/ExbB proton channel" evidence="8">
    <location>
        <begin position="30"/>
        <end position="110"/>
    </location>
</feature>
<keyword evidence="2" id="KW-1003">Cell membrane</keyword>
<dbReference type="Pfam" id="PF01618">
    <property type="entry name" value="MotA_ExbB"/>
    <property type="match status" value="1"/>
</dbReference>
<comment type="similarity">
    <text evidence="6">Belongs to the exbB/tolQ family.</text>
</comment>
<dbReference type="InterPro" id="IPR002898">
    <property type="entry name" value="MotA_ExbB_proton_chnl"/>
</dbReference>
<name>A0AAN4VYZ2_9BACT</name>
<comment type="caution">
    <text evidence="9">The sequence shown here is derived from an EMBL/GenBank/DDBJ whole genome shotgun (WGS) entry which is preliminary data.</text>
</comment>
<feature type="transmembrane region" description="Helical" evidence="7">
    <location>
        <begin position="47"/>
        <end position="67"/>
    </location>
</feature>
<sequence>MGGWEFMSLVLMSGLAVIAFFILLLINRANEEKARYFEKLMRETGRFTLAVGLLGQVIGLYQAMTFIEAHGAVAMQTLAAGLRVSSHPTLLGLFFFVLSLLFAVFFQASRKPQLGSA</sequence>
<keyword evidence="10" id="KW-1185">Reference proteome</keyword>
<evidence type="ECO:0000256" key="5">
    <source>
        <dbReference type="ARBA" id="ARBA00023136"/>
    </source>
</evidence>
<keyword evidence="4 7" id="KW-1133">Transmembrane helix</keyword>
<accession>A0AAN4VYZ2</accession>
<keyword evidence="5 7" id="KW-0472">Membrane</keyword>
<evidence type="ECO:0000256" key="3">
    <source>
        <dbReference type="ARBA" id="ARBA00022692"/>
    </source>
</evidence>
<dbReference type="GO" id="GO:0005886">
    <property type="term" value="C:plasma membrane"/>
    <property type="evidence" value="ECO:0007669"/>
    <property type="project" value="UniProtKB-SubCell"/>
</dbReference>
<evidence type="ECO:0000313" key="9">
    <source>
        <dbReference type="EMBL" id="GJM61651.1"/>
    </source>
</evidence>
<evidence type="ECO:0000256" key="2">
    <source>
        <dbReference type="ARBA" id="ARBA00022475"/>
    </source>
</evidence>
<feature type="transmembrane region" description="Helical" evidence="7">
    <location>
        <begin position="6"/>
        <end position="26"/>
    </location>
</feature>
<dbReference type="AlphaFoldDB" id="A0AAN4VYZ2"/>
<feature type="transmembrane region" description="Helical" evidence="7">
    <location>
        <begin position="87"/>
        <end position="106"/>
    </location>
</feature>
<evidence type="ECO:0000256" key="1">
    <source>
        <dbReference type="ARBA" id="ARBA00004651"/>
    </source>
</evidence>
<reference evidence="9 10" key="1">
    <citation type="submission" date="2021-12" db="EMBL/GenBank/DDBJ databases">
        <title>Genome sequencing of bacteria with rrn-lacking chromosome and rrn-plasmid.</title>
        <authorList>
            <person name="Anda M."/>
            <person name="Iwasaki W."/>
        </authorList>
    </citation>
    <scope>NUCLEOTIDE SEQUENCE [LARGE SCALE GENOMIC DNA]</scope>
    <source>
        <strain evidence="9 10">NBRC 15940</strain>
    </source>
</reference>
<keyword evidence="6" id="KW-0653">Protein transport</keyword>
<dbReference type="Proteomes" id="UP001310022">
    <property type="component" value="Unassembled WGS sequence"/>
</dbReference>
<evidence type="ECO:0000259" key="8">
    <source>
        <dbReference type="Pfam" id="PF01618"/>
    </source>
</evidence>
<evidence type="ECO:0000256" key="7">
    <source>
        <dbReference type="SAM" id="Phobius"/>
    </source>
</evidence>
<organism evidence="9 10">
    <name type="scientific">Persicobacter diffluens</name>
    <dbReference type="NCBI Taxonomy" id="981"/>
    <lineage>
        <taxon>Bacteria</taxon>
        <taxon>Pseudomonadati</taxon>
        <taxon>Bacteroidota</taxon>
        <taxon>Cytophagia</taxon>
        <taxon>Cytophagales</taxon>
        <taxon>Persicobacteraceae</taxon>
        <taxon>Persicobacter</taxon>
    </lineage>
</organism>
<evidence type="ECO:0000313" key="10">
    <source>
        <dbReference type="Proteomes" id="UP001310022"/>
    </source>
</evidence>
<evidence type="ECO:0000256" key="6">
    <source>
        <dbReference type="RuleBase" id="RU004057"/>
    </source>
</evidence>
<evidence type="ECO:0000256" key="4">
    <source>
        <dbReference type="ARBA" id="ARBA00022989"/>
    </source>
</evidence>
<dbReference type="EMBL" id="BQKE01000001">
    <property type="protein sequence ID" value="GJM61651.1"/>
    <property type="molecule type" value="Genomic_DNA"/>
</dbReference>
<keyword evidence="3 7" id="KW-0812">Transmembrane</keyword>